<dbReference type="GO" id="GO:0004721">
    <property type="term" value="F:phosphoprotein phosphatase activity"/>
    <property type="evidence" value="ECO:0007669"/>
    <property type="project" value="InterPro"/>
</dbReference>
<dbReference type="EMBL" id="CP059732">
    <property type="protein sequence ID" value="QMW01409.1"/>
    <property type="molecule type" value="Genomic_DNA"/>
</dbReference>
<proteinExistence type="inferred from homology"/>
<dbReference type="KEGG" id="sfol:H3H32_26120"/>
<dbReference type="InterPro" id="IPR016130">
    <property type="entry name" value="Tyr_Pase_AS"/>
</dbReference>
<evidence type="ECO:0000256" key="1">
    <source>
        <dbReference type="ARBA" id="ARBA00009580"/>
    </source>
</evidence>
<name>A0A7G5GRB7_9BACT</name>
<comment type="similarity">
    <text evidence="1">Belongs to the protein-tyrosine phosphatase family.</text>
</comment>
<dbReference type="AlphaFoldDB" id="A0A7G5GRB7"/>
<dbReference type="PROSITE" id="PS00383">
    <property type="entry name" value="TYR_PHOSPHATASE_1"/>
    <property type="match status" value="1"/>
</dbReference>
<dbReference type="PANTHER" id="PTHR31126">
    <property type="entry name" value="TYROSINE-PROTEIN PHOSPHATASE"/>
    <property type="match status" value="1"/>
</dbReference>
<reference evidence="3 4" key="1">
    <citation type="submission" date="2020-07" db="EMBL/GenBank/DDBJ databases">
        <title>Spirosoma foliorum sp. nov., isolated from the leaves on the Nejang mountain Korea, Republic of.</title>
        <authorList>
            <person name="Ho H."/>
            <person name="Lee Y.-J."/>
            <person name="Nurcahyanto D.-A."/>
            <person name="Kim S.-G."/>
        </authorList>
    </citation>
    <scope>NUCLEOTIDE SEQUENCE [LARGE SCALE GENOMIC DNA]</scope>
    <source>
        <strain evidence="3 4">PL0136</strain>
    </source>
</reference>
<keyword evidence="4" id="KW-1185">Reference proteome</keyword>
<dbReference type="InterPro" id="IPR029021">
    <property type="entry name" value="Prot-tyrosine_phosphatase-like"/>
</dbReference>
<dbReference type="Gene3D" id="3.90.190.10">
    <property type="entry name" value="Protein tyrosine phosphatase superfamily"/>
    <property type="match status" value="1"/>
</dbReference>
<keyword evidence="2" id="KW-0732">Signal</keyword>
<dbReference type="InterPro" id="IPR026893">
    <property type="entry name" value="Tyr/Ser_Pase_IphP-type"/>
</dbReference>
<dbReference type="Proteomes" id="UP000515369">
    <property type="component" value="Chromosome"/>
</dbReference>
<dbReference type="RefSeq" id="WP_182458691.1">
    <property type="nucleotide sequence ID" value="NZ_CP059732.1"/>
</dbReference>
<dbReference type="PANTHER" id="PTHR31126:SF1">
    <property type="entry name" value="TYROSINE SPECIFIC PROTEIN PHOSPHATASES DOMAIN-CONTAINING PROTEIN"/>
    <property type="match status" value="1"/>
</dbReference>
<dbReference type="Pfam" id="PF13350">
    <property type="entry name" value="Y_phosphatase3"/>
    <property type="match status" value="1"/>
</dbReference>
<organism evidence="3 4">
    <name type="scientific">Spirosoma foliorum</name>
    <dbReference type="NCBI Taxonomy" id="2710596"/>
    <lineage>
        <taxon>Bacteria</taxon>
        <taxon>Pseudomonadati</taxon>
        <taxon>Bacteroidota</taxon>
        <taxon>Cytophagia</taxon>
        <taxon>Cytophagales</taxon>
        <taxon>Cytophagaceae</taxon>
        <taxon>Spirosoma</taxon>
    </lineage>
</organism>
<feature type="chain" id="PRO_5029016609" evidence="2">
    <location>
        <begin position="19"/>
        <end position="275"/>
    </location>
</feature>
<protein>
    <submittedName>
        <fullName evidence="3">Tyrosine-protein phosphatase</fullName>
    </submittedName>
</protein>
<gene>
    <name evidence="3" type="ORF">H3H32_26120</name>
</gene>
<sequence length="275" mass="30233">MKKLTLLLSIFVTSVSFGQTNDTLVYNSRRAVTLEGASNFRDLGGYPTQDGHHVKWGHIYRSADIGKLTDADLQVLSARHIATVCDLRGPDEIKTSPDRLPAGANWYNMPAGSENTRATSAALMGAKPANRDSMMISFYGRTDHLKAKYKPMFDQLLALDNDKALLFHCTAGKDRTGIGAALILSALGVDRSIILKDYAATNEYWKGGQAQAIQSMIKQGMDEKTVKSMLAANPVYLQSAFDAIDRQYGSMDKFLAQAMELTPAKLAQLRTKYVQ</sequence>
<feature type="signal peptide" evidence="2">
    <location>
        <begin position="1"/>
        <end position="18"/>
    </location>
</feature>
<accession>A0A7G5GRB7</accession>
<evidence type="ECO:0000313" key="4">
    <source>
        <dbReference type="Proteomes" id="UP000515369"/>
    </source>
</evidence>
<evidence type="ECO:0000313" key="3">
    <source>
        <dbReference type="EMBL" id="QMW01409.1"/>
    </source>
</evidence>
<evidence type="ECO:0000256" key="2">
    <source>
        <dbReference type="SAM" id="SignalP"/>
    </source>
</evidence>
<dbReference type="SUPFAM" id="SSF52799">
    <property type="entry name" value="(Phosphotyrosine protein) phosphatases II"/>
    <property type="match status" value="1"/>
</dbReference>